<evidence type="ECO:0000313" key="3">
    <source>
        <dbReference type="Proteomes" id="UP000541444"/>
    </source>
</evidence>
<accession>A0A7J7NL15</accession>
<evidence type="ECO:0000313" key="2">
    <source>
        <dbReference type="EMBL" id="KAF6167618.1"/>
    </source>
</evidence>
<reference evidence="2 3" key="1">
    <citation type="journal article" date="2020" name="IScience">
        <title>Genome Sequencing of the Endangered Kingdonia uniflora (Circaeasteraceae, Ranunculales) Reveals Potential Mechanisms of Evolutionary Specialization.</title>
        <authorList>
            <person name="Sun Y."/>
            <person name="Deng T."/>
            <person name="Zhang A."/>
            <person name="Moore M.J."/>
            <person name="Landis J.B."/>
            <person name="Lin N."/>
            <person name="Zhang H."/>
            <person name="Zhang X."/>
            <person name="Huang J."/>
            <person name="Zhang X."/>
            <person name="Sun H."/>
            <person name="Wang H."/>
        </authorList>
    </citation>
    <scope>NUCLEOTIDE SEQUENCE [LARGE SCALE GENOMIC DNA]</scope>
    <source>
        <strain evidence="2">TB1705</strain>
        <tissue evidence="2">Leaf</tissue>
    </source>
</reference>
<feature type="transmembrane region" description="Helical" evidence="1">
    <location>
        <begin position="50"/>
        <end position="71"/>
    </location>
</feature>
<keyword evidence="1" id="KW-1133">Transmembrane helix</keyword>
<evidence type="ECO:0000256" key="1">
    <source>
        <dbReference type="SAM" id="Phobius"/>
    </source>
</evidence>
<keyword evidence="1" id="KW-0472">Membrane</keyword>
<sequence length="253" mass="28828">MMGSLPAKCLTGTFNFIAETFSFISSLDSDPLFSILVASYTLLLLYFPQIFINLIFSPILISTVILLSTLLRLGSIQKSEKQNLLALPNQYLEWVTSETDKECEIQREEPKYVALELEAHFYESFVEWNVGAPLEVIYEEHEGEEENDSTRMQMGIINRSVSLSLCYPESDLESSSSLEDFPDIMSFRWDEDAENEDSLIEIQLDHGKKSVLFQLEEENMIEIDISPFGGPDIIVNSGLAKDKNVFCEGKWDF</sequence>
<dbReference type="PANTHER" id="PTHR37746:SF1">
    <property type="entry name" value="TRANSMEMBRANE PROTEIN"/>
    <property type="match status" value="1"/>
</dbReference>
<proteinExistence type="predicted"/>
<gene>
    <name evidence="2" type="ORF">GIB67_031201</name>
</gene>
<comment type="caution">
    <text evidence="2">The sequence shown here is derived from an EMBL/GenBank/DDBJ whole genome shotgun (WGS) entry which is preliminary data.</text>
</comment>
<dbReference type="OrthoDB" id="1939257at2759"/>
<dbReference type="PANTHER" id="PTHR37746">
    <property type="entry name" value="TRANSMEMBRANE PROTEIN"/>
    <property type="match status" value="1"/>
</dbReference>
<dbReference type="EMBL" id="JACGCM010000723">
    <property type="protein sequence ID" value="KAF6167618.1"/>
    <property type="molecule type" value="Genomic_DNA"/>
</dbReference>
<protein>
    <submittedName>
        <fullName evidence="2">Uncharacterized protein</fullName>
    </submittedName>
</protein>
<keyword evidence="1" id="KW-0812">Transmembrane</keyword>
<organism evidence="2 3">
    <name type="scientific">Kingdonia uniflora</name>
    <dbReference type="NCBI Taxonomy" id="39325"/>
    <lineage>
        <taxon>Eukaryota</taxon>
        <taxon>Viridiplantae</taxon>
        <taxon>Streptophyta</taxon>
        <taxon>Embryophyta</taxon>
        <taxon>Tracheophyta</taxon>
        <taxon>Spermatophyta</taxon>
        <taxon>Magnoliopsida</taxon>
        <taxon>Ranunculales</taxon>
        <taxon>Circaeasteraceae</taxon>
        <taxon>Kingdonia</taxon>
    </lineage>
</organism>
<dbReference type="AlphaFoldDB" id="A0A7J7NL15"/>
<keyword evidence="3" id="KW-1185">Reference proteome</keyword>
<dbReference type="Proteomes" id="UP000541444">
    <property type="component" value="Unassembled WGS sequence"/>
</dbReference>
<name>A0A7J7NL15_9MAGN</name>